<evidence type="ECO:0000313" key="3">
    <source>
        <dbReference type="Proteomes" id="UP000366872"/>
    </source>
</evidence>
<name>A0A6C2U3H3_PONDE</name>
<evidence type="ECO:0000259" key="1">
    <source>
        <dbReference type="Pfam" id="PF17194"/>
    </source>
</evidence>
<evidence type="ECO:0000313" key="2">
    <source>
        <dbReference type="EMBL" id="VGO14111.1"/>
    </source>
</evidence>
<gene>
    <name evidence="2" type="ORF">PDESU_02669</name>
</gene>
<proteinExistence type="predicted"/>
<feature type="domain" description="Transcriptional regulator AbiEi antitoxin N-terminal" evidence="1">
    <location>
        <begin position="17"/>
        <end position="108"/>
    </location>
</feature>
<protein>
    <recommendedName>
        <fullName evidence="1">Transcriptional regulator AbiEi antitoxin N-terminal domain-containing protein</fullName>
    </recommendedName>
</protein>
<dbReference type="EMBL" id="CAAHFG010000001">
    <property type="protein sequence ID" value="VGO14111.1"/>
    <property type="molecule type" value="Genomic_DNA"/>
</dbReference>
<dbReference type="RefSeq" id="WP_136079620.1">
    <property type="nucleotide sequence ID" value="NZ_CAAHFG010000001.1"/>
</dbReference>
<dbReference type="Pfam" id="PF17194">
    <property type="entry name" value="AbiEi_3_N"/>
    <property type="match status" value="1"/>
</dbReference>
<organism evidence="2 3">
    <name type="scientific">Pontiella desulfatans</name>
    <dbReference type="NCBI Taxonomy" id="2750659"/>
    <lineage>
        <taxon>Bacteria</taxon>
        <taxon>Pseudomonadati</taxon>
        <taxon>Kiritimatiellota</taxon>
        <taxon>Kiritimatiellia</taxon>
        <taxon>Kiritimatiellales</taxon>
        <taxon>Pontiellaceae</taxon>
        <taxon>Pontiella</taxon>
    </lineage>
</organism>
<dbReference type="AlphaFoldDB" id="A0A6C2U3H3"/>
<dbReference type="Pfam" id="PF11459">
    <property type="entry name" value="AbiEi_3"/>
    <property type="match status" value="1"/>
</dbReference>
<dbReference type="InterPro" id="IPR021561">
    <property type="entry name" value="AbiEi_3"/>
</dbReference>
<keyword evidence="3" id="KW-1185">Reference proteome</keyword>
<sequence length="271" mass="30586">MSVFILQYMHTMSTQKQTKINLVLQNMAPGAVLTSNWLTVHGVSNNLARRYVSSGWFERIGQGAYIRYGDDVDWQGGLYALQSQLGLKVHVGGLSSLRLKGMGHFLSLDADQSIQLFSGSAKPLPAWFRETDWGVQIQHRTASLFSNAENLQMSSVPHKSFEIEMSPPELAAFEMIHGIKDNSDFDHARTVFEGLSTLRPKESQELLQTCKSVRVKRLFLWMARDCGHPWFKYMDMEKVDLGSGKRVVYKGGKLDQEFLITVPRPEGVSDV</sequence>
<accession>A0A6C2U3H3</accession>
<dbReference type="Proteomes" id="UP000366872">
    <property type="component" value="Unassembled WGS sequence"/>
</dbReference>
<reference evidence="2 3" key="1">
    <citation type="submission" date="2019-04" db="EMBL/GenBank/DDBJ databases">
        <authorList>
            <person name="Van Vliet M D."/>
        </authorList>
    </citation>
    <scope>NUCLEOTIDE SEQUENCE [LARGE SCALE GENOMIC DNA]</scope>
    <source>
        <strain evidence="2 3">F1</strain>
    </source>
</reference>
<dbReference type="InterPro" id="IPR033455">
    <property type="entry name" value="AbiEi_3_N"/>
</dbReference>